<dbReference type="KEGG" id="pspw:BJG93_25690"/>
<organism evidence="2 3">
    <name type="scientific">Paraburkholderia sprentiae WSM5005</name>
    <dbReference type="NCBI Taxonomy" id="754502"/>
    <lineage>
        <taxon>Bacteria</taxon>
        <taxon>Pseudomonadati</taxon>
        <taxon>Pseudomonadota</taxon>
        <taxon>Betaproteobacteria</taxon>
        <taxon>Burkholderiales</taxon>
        <taxon>Burkholderiaceae</taxon>
        <taxon>Paraburkholderia</taxon>
    </lineage>
</organism>
<dbReference type="InterPro" id="IPR037135">
    <property type="entry name" value="DUF1653-like_dom_sf"/>
</dbReference>
<evidence type="ECO:0000259" key="1">
    <source>
        <dbReference type="Pfam" id="PF07866"/>
    </source>
</evidence>
<protein>
    <submittedName>
        <fullName evidence="2">DUF1653 domain-containing protein</fullName>
    </submittedName>
</protein>
<sequence>MRYRHYKGGIYERVCEATLESDPTVTMIVYKAANGTIWTRPATVFFELVEQEGVKVPRFAPLDEFNNEADASHAD</sequence>
<dbReference type="AlphaFoldDB" id="A0A1I9YR88"/>
<feature type="domain" description="DUF1653" evidence="1">
    <location>
        <begin position="2"/>
        <end position="60"/>
    </location>
</feature>
<reference evidence="2" key="1">
    <citation type="submission" date="2016-09" db="EMBL/GenBank/DDBJ databases">
        <title>The Complete Genome of Burkholderia sprentiae wsm5005.</title>
        <authorList>
            <person name="De Meyer S."/>
            <person name="Wang P."/>
            <person name="Terpolilli J."/>
        </authorList>
    </citation>
    <scope>NUCLEOTIDE SEQUENCE [LARGE SCALE GENOMIC DNA]</scope>
    <source>
        <strain evidence="2">WSM5005</strain>
    </source>
</reference>
<dbReference type="STRING" id="754502.BJG93_25690"/>
<dbReference type="OrthoDB" id="371169at2"/>
<gene>
    <name evidence="2" type="ORF">BJG93_25690</name>
</gene>
<reference evidence="2" key="2">
    <citation type="submission" date="2021-06" db="EMBL/GenBank/DDBJ databases">
        <authorList>
            <person name="Rogers T.H."/>
            <person name="Ramsay J.P."/>
            <person name="Wang P."/>
            <person name="Terpolilli J."/>
        </authorList>
    </citation>
    <scope>NUCLEOTIDE SEQUENCE</scope>
    <source>
        <strain evidence="2">WSM5005</strain>
    </source>
</reference>
<dbReference type="RefSeq" id="WP_027196188.1">
    <property type="nucleotide sequence ID" value="NZ_CP017562.2"/>
</dbReference>
<evidence type="ECO:0000313" key="3">
    <source>
        <dbReference type="Proteomes" id="UP000179860"/>
    </source>
</evidence>
<proteinExistence type="predicted"/>
<name>A0A1I9YR88_9BURK</name>
<dbReference type="InterPro" id="IPR023387">
    <property type="entry name" value="DUF1653-like_dom"/>
</dbReference>
<dbReference type="Gene3D" id="2.30.30.320">
    <property type="entry name" value="DUF1653-like domain"/>
    <property type="match status" value="1"/>
</dbReference>
<accession>A0A1I9YR88</accession>
<dbReference type="Proteomes" id="UP000179860">
    <property type="component" value="Chromosome 2"/>
</dbReference>
<dbReference type="Pfam" id="PF07866">
    <property type="entry name" value="DUF1653"/>
    <property type="match status" value="1"/>
</dbReference>
<keyword evidence="3" id="KW-1185">Reference proteome</keyword>
<dbReference type="EMBL" id="CP017562">
    <property type="protein sequence ID" value="APA88702.1"/>
    <property type="molecule type" value="Genomic_DNA"/>
</dbReference>
<evidence type="ECO:0000313" key="2">
    <source>
        <dbReference type="EMBL" id="APA88702.1"/>
    </source>
</evidence>